<evidence type="ECO:0000256" key="5">
    <source>
        <dbReference type="ARBA" id="ARBA00022842"/>
    </source>
</evidence>
<comment type="similarity">
    <text evidence="2 7">Belongs to the phosphohexose mutase family.</text>
</comment>
<keyword evidence="6" id="KW-0413">Isomerase</keyword>
<sequence length="545" mass="59569">MTSREQELLHRARHWIAHDPDPATRKELSEILELADPDQRHAELQARFSGPLVFGTAGLRSRIGAGESYLNHATIARASFGLARWLTGKTPQPRVVVGCDARHGSADFHRVACQVLSAAGCHVESLTPQLPTPVTAFAVRYLNADAGVMITASHNPPQDNGYKVYLGGRVVESDEERGVQLISPADQEIAEAIAQSPEADEIDRDSRLITRQGEELLEAYYSRVCSLIPYERRDLPIVITAMHGVGGKVLETVLRRCGFHNVYPVAEQQEPNPDFPTVDFPNPEEQGALDLAIATAQRHDAQLILALDPDADRCSVAIPQGGEWVQLSGDRVGTLLGEDCARRRDGDGVLACSIVSSRILEQIARRNGLSFRPTLTGFKWIGRTPHLTFGYEEALGYCTDPEWVRDKDGISACLRVADLAARRDLAEFAHEIDQLYSVYLTRPLTLRFTCSENISSTLANVIADPPKSLAGSPVVSSYNLAEGYAGLPSTPGIMLISQAGDRVVIRPSGTEPKLKCYLETVDHSADQAAQRMDHIEAELSACLKA</sequence>
<dbReference type="InterPro" id="IPR005843">
    <property type="entry name" value="A-D-PHexomutase_C"/>
</dbReference>
<keyword evidence="13" id="KW-1185">Reference proteome</keyword>
<dbReference type="PROSITE" id="PS00710">
    <property type="entry name" value="PGM_PMM"/>
    <property type="match status" value="1"/>
</dbReference>
<dbReference type="Pfam" id="PF00408">
    <property type="entry name" value="PGM_PMM_IV"/>
    <property type="match status" value="1"/>
</dbReference>
<evidence type="ECO:0000256" key="2">
    <source>
        <dbReference type="ARBA" id="ARBA00010231"/>
    </source>
</evidence>
<evidence type="ECO:0000256" key="4">
    <source>
        <dbReference type="ARBA" id="ARBA00022723"/>
    </source>
</evidence>
<dbReference type="PRINTS" id="PR00509">
    <property type="entry name" value="PGMPMM"/>
</dbReference>
<dbReference type="GO" id="GO:0005975">
    <property type="term" value="P:carbohydrate metabolic process"/>
    <property type="evidence" value="ECO:0007669"/>
    <property type="project" value="InterPro"/>
</dbReference>
<dbReference type="EMBL" id="CP046884">
    <property type="protein sequence ID" value="QNQ90482.1"/>
    <property type="molecule type" value="Genomic_DNA"/>
</dbReference>
<evidence type="ECO:0000313" key="12">
    <source>
        <dbReference type="EMBL" id="QNQ90482.1"/>
    </source>
</evidence>
<feature type="domain" description="Alpha-D-phosphohexomutase C-terminal" evidence="8">
    <location>
        <begin position="502"/>
        <end position="525"/>
    </location>
</feature>
<evidence type="ECO:0000256" key="6">
    <source>
        <dbReference type="ARBA" id="ARBA00023235"/>
    </source>
</evidence>
<name>A0A7H0SPK7_9CORY</name>
<dbReference type="InterPro" id="IPR016055">
    <property type="entry name" value="A-D-PHexomutase_a/b/a-I/II/III"/>
</dbReference>
<dbReference type="InterPro" id="IPR005844">
    <property type="entry name" value="A-D-PHexomutase_a/b/a-I"/>
</dbReference>
<protein>
    <submittedName>
        <fullName evidence="12">Phospho-sugar mutase</fullName>
    </submittedName>
</protein>
<dbReference type="Proteomes" id="UP000516320">
    <property type="component" value="Chromosome"/>
</dbReference>
<dbReference type="InterPro" id="IPR005845">
    <property type="entry name" value="A-D-PHexomutase_a/b/a-II"/>
</dbReference>
<dbReference type="InterPro" id="IPR016066">
    <property type="entry name" value="A-D-PHexomutase_CS"/>
</dbReference>
<dbReference type="AlphaFoldDB" id="A0A7H0SPK7"/>
<dbReference type="GO" id="GO:0000287">
    <property type="term" value="F:magnesium ion binding"/>
    <property type="evidence" value="ECO:0007669"/>
    <property type="project" value="InterPro"/>
</dbReference>
<evidence type="ECO:0000256" key="3">
    <source>
        <dbReference type="ARBA" id="ARBA00022553"/>
    </source>
</evidence>
<evidence type="ECO:0000259" key="11">
    <source>
        <dbReference type="Pfam" id="PF02880"/>
    </source>
</evidence>
<dbReference type="InterPro" id="IPR005846">
    <property type="entry name" value="A-D-PHexomutase_a/b/a-III"/>
</dbReference>
<dbReference type="KEGG" id="cpoy:GP475_07410"/>
<feature type="domain" description="Alpha-D-phosphohexomutase alpha/beta/alpha" evidence="10">
    <location>
        <begin position="220"/>
        <end position="319"/>
    </location>
</feature>
<keyword evidence="5 7" id="KW-0460">Magnesium</keyword>
<dbReference type="PANTHER" id="PTHR45745">
    <property type="entry name" value="PHOSPHOMANNOMUTASE 45A"/>
    <property type="match status" value="1"/>
</dbReference>
<dbReference type="GO" id="GO:0008973">
    <property type="term" value="F:phosphopentomutase activity"/>
    <property type="evidence" value="ECO:0007669"/>
    <property type="project" value="TreeGrafter"/>
</dbReference>
<evidence type="ECO:0000259" key="9">
    <source>
        <dbReference type="Pfam" id="PF02878"/>
    </source>
</evidence>
<dbReference type="Pfam" id="PF02878">
    <property type="entry name" value="PGM_PMM_I"/>
    <property type="match status" value="1"/>
</dbReference>
<organism evidence="12 13">
    <name type="scientific">Corynebacterium poyangense</name>
    <dbReference type="NCBI Taxonomy" id="2684405"/>
    <lineage>
        <taxon>Bacteria</taxon>
        <taxon>Bacillati</taxon>
        <taxon>Actinomycetota</taxon>
        <taxon>Actinomycetes</taxon>
        <taxon>Mycobacteriales</taxon>
        <taxon>Corynebacteriaceae</taxon>
        <taxon>Corynebacterium</taxon>
    </lineage>
</organism>
<dbReference type="InterPro" id="IPR036900">
    <property type="entry name" value="A-D-PHexomutase_C_sf"/>
</dbReference>
<gene>
    <name evidence="12" type="ORF">GP475_07410</name>
</gene>
<dbReference type="Gene3D" id="3.30.310.50">
    <property type="entry name" value="Alpha-D-phosphohexomutase, C-terminal domain"/>
    <property type="match status" value="1"/>
</dbReference>
<dbReference type="GO" id="GO:0006166">
    <property type="term" value="P:purine ribonucleoside salvage"/>
    <property type="evidence" value="ECO:0007669"/>
    <property type="project" value="TreeGrafter"/>
</dbReference>
<evidence type="ECO:0000313" key="13">
    <source>
        <dbReference type="Proteomes" id="UP000516320"/>
    </source>
</evidence>
<feature type="domain" description="Alpha-D-phosphohexomutase alpha/beta/alpha" evidence="11">
    <location>
        <begin position="329"/>
        <end position="431"/>
    </location>
</feature>
<dbReference type="SUPFAM" id="SSF55957">
    <property type="entry name" value="Phosphoglucomutase, C-terminal domain"/>
    <property type="match status" value="1"/>
</dbReference>
<dbReference type="Pfam" id="PF02879">
    <property type="entry name" value="PGM_PMM_II"/>
    <property type="match status" value="1"/>
</dbReference>
<dbReference type="InterPro" id="IPR005841">
    <property type="entry name" value="Alpha-D-phosphohexomutase_SF"/>
</dbReference>
<evidence type="ECO:0000259" key="10">
    <source>
        <dbReference type="Pfam" id="PF02879"/>
    </source>
</evidence>
<accession>A0A7H0SPK7</accession>
<evidence type="ECO:0000256" key="1">
    <source>
        <dbReference type="ARBA" id="ARBA00001946"/>
    </source>
</evidence>
<dbReference type="CDD" id="cd05799">
    <property type="entry name" value="PGM2"/>
    <property type="match status" value="1"/>
</dbReference>
<keyword evidence="3" id="KW-0597">Phosphoprotein</keyword>
<feature type="domain" description="Alpha-D-phosphohexomutase alpha/beta/alpha" evidence="9">
    <location>
        <begin position="53"/>
        <end position="179"/>
    </location>
</feature>
<evidence type="ECO:0000259" key="8">
    <source>
        <dbReference type="Pfam" id="PF00408"/>
    </source>
</evidence>
<reference evidence="12 13" key="1">
    <citation type="submission" date="2019-12" db="EMBL/GenBank/DDBJ databases">
        <title>Corynebacterium sp. nov., isolated from feces of the Anser Albifrons in China.</title>
        <authorList>
            <person name="Liu Q."/>
        </authorList>
    </citation>
    <scope>NUCLEOTIDE SEQUENCE [LARGE SCALE GENOMIC DNA]</scope>
    <source>
        <strain evidence="12 13">4H37-19</strain>
    </source>
</reference>
<proteinExistence type="inferred from homology"/>
<comment type="cofactor">
    <cofactor evidence="1">
        <name>Mg(2+)</name>
        <dbReference type="ChEBI" id="CHEBI:18420"/>
    </cofactor>
</comment>
<dbReference type="Gene3D" id="3.40.120.10">
    <property type="entry name" value="Alpha-D-Glucose-1,6-Bisphosphate, subunit A, domain 3"/>
    <property type="match status" value="3"/>
</dbReference>
<dbReference type="RefSeq" id="WP_187973797.1">
    <property type="nucleotide sequence ID" value="NZ_CP046884.1"/>
</dbReference>
<dbReference type="Pfam" id="PF02880">
    <property type="entry name" value="PGM_PMM_III"/>
    <property type="match status" value="1"/>
</dbReference>
<dbReference type="SUPFAM" id="SSF53738">
    <property type="entry name" value="Phosphoglucomutase, first 3 domains"/>
    <property type="match status" value="3"/>
</dbReference>
<dbReference type="PANTHER" id="PTHR45745:SF1">
    <property type="entry name" value="PHOSPHOGLUCOMUTASE 2B-RELATED"/>
    <property type="match status" value="1"/>
</dbReference>
<keyword evidence="4 7" id="KW-0479">Metal-binding</keyword>
<evidence type="ECO:0000256" key="7">
    <source>
        <dbReference type="RuleBase" id="RU004326"/>
    </source>
</evidence>